<feature type="compositionally biased region" description="Polar residues" evidence="1">
    <location>
        <begin position="20"/>
        <end position="55"/>
    </location>
</feature>
<dbReference type="HOGENOM" id="CLU_531168_0_0_1"/>
<reference evidence="2 3" key="1">
    <citation type="journal article" date="2014" name="Genome Announc.">
        <title>Draft genome sequence of Sclerotinia borealis, a psychrophilic plant pathogenic fungus.</title>
        <authorList>
            <person name="Mardanov A.V."/>
            <person name="Beletsky A.V."/>
            <person name="Kadnikov V.V."/>
            <person name="Ignatov A.N."/>
            <person name="Ravin N.V."/>
        </authorList>
    </citation>
    <scope>NUCLEOTIDE SEQUENCE [LARGE SCALE GENOMIC DNA]</scope>
    <source>
        <strain evidence="3">F-4157</strain>
    </source>
</reference>
<proteinExistence type="predicted"/>
<feature type="compositionally biased region" description="Low complexity" evidence="1">
    <location>
        <begin position="83"/>
        <end position="92"/>
    </location>
</feature>
<organism evidence="2 3">
    <name type="scientific">Sclerotinia borealis (strain F-4128)</name>
    <dbReference type="NCBI Taxonomy" id="1432307"/>
    <lineage>
        <taxon>Eukaryota</taxon>
        <taxon>Fungi</taxon>
        <taxon>Dikarya</taxon>
        <taxon>Ascomycota</taxon>
        <taxon>Pezizomycotina</taxon>
        <taxon>Leotiomycetes</taxon>
        <taxon>Helotiales</taxon>
        <taxon>Sclerotiniaceae</taxon>
        <taxon>Sclerotinia</taxon>
    </lineage>
</organism>
<sequence length="513" mass="57654">MKYEGQSSDSQHDHHRYSADINNPQPSDSEGTTDPETRNGPGQYNSRSGSGSIPTDGSLERRDATSAQVRQTLTRQLQYTHHSSSSSSSSSSRFTNSQPAEQNSSTRPTSAGSQVTDDTALESLPVIPRGSRVQILDTKPIANYRTANNREKEQLPNILNTVPKVIKKLNELRRNSNRVEEIDTAIMSSEGEEHPLANLEESPISFSLENYPLLLNITRPRHYLPKRPILVNDISQPFSQKEEELFLVDCSDELLEKINKTSSQKCSSGLNADILPWPKIPANVLPRPNVYNPSNRYQVMFNSWEFKFNEKGSDGDQAELSLSPTNTSMLLTGPIEEAAVDLNDHRSSGDDRHLFHPQDTTPEVNSTTEDLPRTLHQPEEVKSSKTQGMNTSLVNLAQHAIHACENTKSSKSNGDPDDLCIVKFHTPGFSLTSLNVLDMIKICYPETASQEKPAVIRQQCNDTIHILWEYKVPIDRLITKFHSLWVYYKFTDLSDFLQWEQGVACSRQFSVEL</sequence>
<feature type="compositionally biased region" description="Polar residues" evidence="1">
    <location>
        <begin position="358"/>
        <end position="369"/>
    </location>
</feature>
<evidence type="ECO:0000313" key="2">
    <source>
        <dbReference type="EMBL" id="ESZ94353.1"/>
    </source>
</evidence>
<name>W9CEQ8_SCLBF</name>
<evidence type="ECO:0000313" key="3">
    <source>
        <dbReference type="Proteomes" id="UP000019487"/>
    </source>
</evidence>
<protein>
    <submittedName>
        <fullName evidence="2">Uncharacterized protein</fullName>
    </submittedName>
</protein>
<gene>
    <name evidence="2" type="ORF">SBOR_5262</name>
</gene>
<evidence type="ECO:0000256" key="1">
    <source>
        <dbReference type="SAM" id="MobiDB-lite"/>
    </source>
</evidence>
<feature type="region of interest" description="Disordered" evidence="1">
    <location>
        <begin position="345"/>
        <end position="386"/>
    </location>
</feature>
<feature type="compositionally biased region" description="Basic and acidic residues" evidence="1">
    <location>
        <begin position="370"/>
        <end position="383"/>
    </location>
</feature>
<feature type="compositionally biased region" description="Polar residues" evidence="1">
    <location>
        <begin position="93"/>
        <end position="117"/>
    </location>
</feature>
<dbReference type="Proteomes" id="UP000019487">
    <property type="component" value="Unassembled WGS sequence"/>
</dbReference>
<feature type="compositionally biased region" description="Basic and acidic residues" evidence="1">
    <location>
        <begin position="345"/>
        <end position="356"/>
    </location>
</feature>
<feature type="region of interest" description="Disordered" evidence="1">
    <location>
        <begin position="1"/>
        <end position="126"/>
    </location>
</feature>
<dbReference type="OrthoDB" id="10345860at2759"/>
<keyword evidence="3" id="KW-1185">Reference proteome</keyword>
<dbReference type="EMBL" id="AYSA01000252">
    <property type="protein sequence ID" value="ESZ94353.1"/>
    <property type="molecule type" value="Genomic_DNA"/>
</dbReference>
<feature type="compositionally biased region" description="Polar residues" evidence="1">
    <location>
        <begin position="65"/>
        <end position="82"/>
    </location>
</feature>
<accession>W9CEQ8</accession>
<comment type="caution">
    <text evidence="2">The sequence shown here is derived from an EMBL/GenBank/DDBJ whole genome shotgun (WGS) entry which is preliminary data.</text>
</comment>
<dbReference type="AlphaFoldDB" id="W9CEQ8"/>